<organism evidence="1 2">
    <name type="scientific">Azotobacter beijerinckii</name>
    <dbReference type="NCBI Taxonomy" id="170623"/>
    <lineage>
        <taxon>Bacteria</taxon>
        <taxon>Pseudomonadati</taxon>
        <taxon>Pseudomonadota</taxon>
        <taxon>Gammaproteobacteria</taxon>
        <taxon>Pseudomonadales</taxon>
        <taxon>Pseudomonadaceae</taxon>
        <taxon>Azotobacter</taxon>
    </lineage>
</organism>
<accession>A0A1H6TB63</accession>
<reference evidence="1 2" key="1">
    <citation type="submission" date="2016-10" db="EMBL/GenBank/DDBJ databases">
        <authorList>
            <person name="de Groot N.N."/>
        </authorList>
    </citation>
    <scope>NUCLEOTIDE SEQUENCE [LARGE SCALE GENOMIC DNA]</scope>
    <source>
        <strain evidence="1 2">DSM 1041</strain>
    </source>
</reference>
<proteinExistence type="predicted"/>
<dbReference type="STRING" id="170623.SAMN04244579_01844"/>
<dbReference type="EMBL" id="FNYO01000018">
    <property type="protein sequence ID" value="SEI74337.1"/>
    <property type="molecule type" value="Genomic_DNA"/>
</dbReference>
<evidence type="ECO:0000313" key="1">
    <source>
        <dbReference type="EMBL" id="SEI74337.1"/>
    </source>
</evidence>
<dbReference type="NCBIfam" id="NF041817">
    <property type="entry name" value="Avs3b"/>
    <property type="match status" value="1"/>
</dbReference>
<dbReference type="RefSeq" id="WP_175559736.1">
    <property type="nucleotide sequence ID" value="NZ_FNYO01000018.1"/>
</dbReference>
<sequence length="234" mass="26063">MSAATLALGEKLVAELKLIESTDTLARWMAHYVAELMVRAEHAPLPKRDEAQQSCARAILDLWAQARDFPAKRTTFESIDRVIETIDSLHPDGGPHYRNNLWRALDARANDGDSEVEKLLATALGIDGAARNLIHHTLAHASRAAGRDSAEWLELAQHLDEENPLTELRIRIVRAGRDEAQLKNHRIEQLEKRITQLEHFSAATQALKTSLVESLAAAKAVSHMLGEEREEPNA</sequence>
<name>A0A1H6TB63_9GAMM</name>
<gene>
    <name evidence="1" type="ORF">SAMN04244579_01844</name>
</gene>
<evidence type="ECO:0000313" key="2">
    <source>
        <dbReference type="Proteomes" id="UP000199005"/>
    </source>
</evidence>
<dbReference type="AlphaFoldDB" id="A0A1H6TB63"/>
<protein>
    <submittedName>
        <fullName evidence="1">Uncharacterized protein</fullName>
    </submittedName>
</protein>
<dbReference type="Proteomes" id="UP000199005">
    <property type="component" value="Unassembled WGS sequence"/>
</dbReference>